<dbReference type="GO" id="GO:0008757">
    <property type="term" value="F:S-adenosylmethionine-dependent methyltransferase activity"/>
    <property type="evidence" value="ECO:0007669"/>
    <property type="project" value="InterPro"/>
</dbReference>
<protein>
    <recommendedName>
        <fullName evidence="1">Methyltransferase type 11 domain-containing protein</fullName>
    </recommendedName>
</protein>
<dbReference type="InterPro" id="IPR013216">
    <property type="entry name" value="Methyltransf_11"/>
</dbReference>
<comment type="caution">
    <text evidence="2">The sequence shown here is derived from an EMBL/GenBank/DDBJ whole genome shotgun (WGS) entry which is preliminary data.</text>
</comment>
<accession>A0A1F5L252</accession>
<dbReference type="GeneID" id="34582414"/>
<dbReference type="OrthoDB" id="2013972at2759"/>
<dbReference type="SUPFAM" id="SSF53335">
    <property type="entry name" value="S-adenosyl-L-methionine-dependent methyltransferases"/>
    <property type="match status" value="1"/>
</dbReference>
<dbReference type="RefSeq" id="XP_022482468.1">
    <property type="nucleotide sequence ID" value="XM_022637680.1"/>
</dbReference>
<reference evidence="2 3" key="1">
    <citation type="journal article" date="2016" name="Sci. Rep.">
        <title>Penicillium arizonense, a new, genome sequenced fungal species, reveals a high chemical diversity in secreted metabolites.</title>
        <authorList>
            <person name="Grijseels S."/>
            <person name="Nielsen J.C."/>
            <person name="Randelovic M."/>
            <person name="Nielsen J."/>
            <person name="Nielsen K.F."/>
            <person name="Workman M."/>
            <person name="Frisvad J.C."/>
        </authorList>
    </citation>
    <scope>NUCLEOTIDE SEQUENCE [LARGE SCALE GENOMIC DNA]</scope>
    <source>
        <strain evidence="2 3">CBS 141311</strain>
    </source>
</reference>
<name>A0A1F5L252_PENAI</name>
<dbReference type="CDD" id="cd02440">
    <property type="entry name" value="AdoMet_MTases"/>
    <property type="match status" value="1"/>
</dbReference>
<dbReference type="Proteomes" id="UP000177622">
    <property type="component" value="Unassembled WGS sequence"/>
</dbReference>
<dbReference type="Gene3D" id="3.40.50.150">
    <property type="entry name" value="Vaccinia Virus protein VP39"/>
    <property type="match status" value="1"/>
</dbReference>
<gene>
    <name evidence="2" type="ORF">PENARI_c078G09304</name>
</gene>
<dbReference type="AlphaFoldDB" id="A0A1F5L252"/>
<feature type="domain" description="Methyltransferase type 11" evidence="1">
    <location>
        <begin position="105"/>
        <end position="175"/>
    </location>
</feature>
<sequence>MQKSVNQTTSTNLNWWKWKTKPPSASRYHDWDYRFKRNAKARYYSPFHADAERALFAPTLKHLTPRITSSSVVHDNGTGAGAATSVILDMLDPKFLDEIPEILITDTSKLDVANECYSQWSPRITAVKADSPDLSSIPDGKFTHSIAMFTVFHFPDAPQSLREIYRTLQPGGVAVLLAWKRSGWCSVIHQAQSLVRPGLPLEIFSSLDFSGESVLFKFVVEAGFSEAKVEVRQERTVRKAEHIEEMKKLILWDGFRDAMTKGWTDEEKGRWPAAVEEAIQKDVEQYGGVLFESWTATAYKEAK</sequence>
<evidence type="ECO:0000259" key="1">
    <source>
        <dbReference type="Pfam" id="PF08241"/>
    </source>
</evidence>
<dbReference type="InterPro" id="IPR029063">
    <property type="entry name" value="SAM-dependent_MTases_sf"/>
</dbReference>
<dbReference type="EMBL" id="LXJU01000078">
    <property type="protein sequence ID" value="OGE47001.1"/>
    <property type="molecule type" value="Genomic_DNA"/>
</dbReference>
<evidence type="ECO:0000313" key="2">
    <source>
        <dbReference type="EMBL" id="OGE47001.1"/>
    </source>
</evidence>
<dbReference type="Pfam" id="PF08241">
    <property type="entry name" value="Methyltransf_11"/>
    <property type="match status" value="1"/>
</dbReference>
<evidence type="ECO:0000313" key="3">
    <source>
        <dbReference type="Proteomes" id="UP000177622"/>
    </source>
</evidence>
<organism evidence="2 3">
    <name type="scientific">Penicillium arizonense</name>
    <dbReference type="NCBI Taxonomy" id="1835702"/>
    <lineage>
        <taxon>Eukaryota</taxon>
        <taxon>Fungi</taxon>
        <taxon>Dikarya</taxon>
        <taxon>Ascomycota</taxon>
        <taxon>Pezizomycotina</taxon>
        <taxon>Eurotiomycetes</taxon>
        <taxon>Eurotiomycetidae</taxon>
        <taxon>Eurotiales</taxon>
        <taxon>Aspergillaceae</taxon>
        <taxon>Penicillium</taxon>
    </lineage>
</organism>
<keyword evidence="3" id="KW-1185">Reference proteome</keyword>
<proteinExistence type="predicted"/>